<dbReference type="AlphaFoldDB" id="A0A4Z1HRK5"/>
<name>A0A4Z1HRK5_9HELO</name>
<reference evidence="1 2" key="1">
    <citation type="submission" date="2017-12" db="EMBL/GenBank/DDBJ databases">
        <title>Comparative genomics of Botrytis spp.</title>
        <authorList>
            <person name="Valero-Jimenez C.A."/>
            <person name="Tapia P."/>
            <person name="Veloso J."/>
            <person name="Silva-Moreno E."/>
            <person name="Staats M."/>
            <person name="Valdes J.H."/>
            <person name="Van Kan J.A.L."/>
        </authorList>
    </citation>
    <scope>NUCLEOTIDE SEQUENCE [LARGE SCALE GENOMIC DNA]</scope>
    <source>
        <strain evidence="1 2">MUCL11595</strain>
    </source>
</reference>
<gene>
    <name evidence="1" type="ORF">BCON_0274g00040</name>
</gene>
<comment type="caution">
    <text evidence="1">The sequence shown here is derived from an EMBL/GenBank/DDBJ whole genome shotgun (WGS) entry which is preliminary data.</text>
</comment>
<keyword evidence="2" id="KW-1185">Reference proteome</keyword>
<dbReference type="OrthoDB" id="3518010at2759"/>
<evidence type="ECO:0000313" key="1">
    <source>
        <dbReference type="EMBL" id="TGO47517.1"/>
    </source>
</evidence>
<accession>A0A4Z1HRK5</accession>
<evidence type="ECO:0000313" key="2">
    <source>
        <dbReference type="Proteomes" id="UP000297527"/>
    </source>
</evidence>
<dbReference type="EMBL" id="PQXN01000273">
    <property type="protein sequence ID" value="TGO47517.1"/>
    <property type="molecule type" value="Genomic_DNA"/>
</dbReference>
<organism evidence="1 2">
    <name type="scientific">Botryotinia convoluta</name>
    <dbReference type="NCBI Taxonomy" id="54673"/>
    <lineage>
        <taxon>Eukaryota</taxon>
        <taxon>Fungi</taxon>
        <taxon>Dikarya</taxon>
        <taxon>Ascomycota</taxon>
        <taxon>Pezizomycotina</taxon>
        <taxon>Leotiomycetes</taxon>
        <taxon>Helotiales</taxon>
        <taxon>Sclerotiniaceae</taxon>
        <taxon>Botryotinia</taxon>
    </lineage>
</organism>
<sequence>MADIEYISVLEDIKQFVLDDKLSYRGVCTEAEFDAVVEQCRIKQVEWKTAARDMQHCIEWDVWLYYFLDYNNAEANVDFPGRFQIAGDGPRARQFRLVEMRMILSKFEEQNIWKTKIEKLEKEEKSLGEEGQFEWEKLMNMALQKKKHGFLDFEYQQRKGFADRIHQFYKDKADGVRKEIELERMREYFKRRLEAIHEQLKAMIENGENV</sequence>
<proteinExistence type="predicted"/>
<protein>
    <submittedName>
        <fullName evidence="1">Uncharacterized protein</fullName>
    </submittedName>
</protein>
<dbReference type="Proteomes" id="UP000297527">
    <property type="component" value="Unassembled WGS sequence"/>
</dbReference>